<organism evidence="2 3">
    <name type="scientific">Methylobacterium oryzihabitans</name>
    <dbReference type="NCBI Taxonomy" id="2499852"/>
    <lineage>
        <taxon>Bacteria</taxon>
        <taxon>Pseudomonadati</taxon>
        <taxon>Pseudomonadota</taxon>
        <taxon>Alphaproteobacteria</taxon>
        <taxon>Hyphomicrobiales</taxon>
        <taxon>Methylobacteriaceae</taxon>
        <taxon>Methylobacterium</taxon>
    </lineage>
</organism>
<comment type="caution">
    <text evidence="2">The sequence shown here is derived from an EMBL/GenBank/DDBJ whole genome shotgun (WGS) entry which is preliminary data.</text>
</comment>
<gene>
    <name evidence="2" type="ORF">EOE48_02315</name>
</gene>
<dbReference type="AlphaFoldDB" id="A0A3S2VFN8"/>
<dbReference type="InterPro" id="IPR054189">
    <property type="entry name" value="DUF6894"/>
</dbReference>
<keyword evidence="3" id="KW-1185">Reference proteome</keyword>
<protein>
    <recommendedName>
        <fullName evidence="1">DUF6894 domain-containing protein</fullName>
    </recommendedName>
</protein>
<name>A0A3S2VFN8_9HYPH</name>
<evidence type="ECO:0000313" key="3">
    <source>
        <dbReference type="Proteomes" id="UP000286997"/>
    </source>
</evidence>
<evidence type="ECO:0000259" key="1">
    <source>
        <dbReference type="Pfam" id="PF21834"/>
    </source>
</evidence>
<dbReference type="RefSeq" id="WP_127727141.1">
    <property type="nucleotide sequence ID" value="NZ_SACP01000001.1"/>
</dbReference>
<dbReference type="Proteomes" id="UP000286997">
    <property type="component" value="Unassembled WGS sequence"/>
</dbReference>
<sequence length="84" mass="9416">MPRYYFATRVGDDRIADPDGQTLPDPDAAWEVARRLIRDLLRESGPQSRLLAASLEVTDAEGEIVFEMPFAEALHEPDPPGTRH</sequence>
<dbReference type="Pfam" id="PF21834">
    <property type="entry name" value="DUF6894"/>
    <property type="match status" value="1"/>
</dbReference>
<dbReference type="EMBL" id="SACP01000001">
    <property type="protein sequence ID" value="RVU21899.1"/>
    <property type="molecule type" value="Genomic_DNA"/>
</dbReference>
<evidence type="ECO:0000313" key="2">
    <source>
        <dbReference type="EMBL" id="RVU21899.1"/>
    </source>
</evidence>
<proteinExistence type="predicted"/>
<reference evidence="2 3" key="1">
    <citation type="submission" date="2019-01" db="EMBL/GenBank/DDBJ databases">
        <authorList>
            <person name="Chen W.-M."/>
        </authorList>
    </citation>
    <scope>NUCLEOTIDE SEQUENCE [LARGE SCALE GENOMIC DNA]</scope>
    <source>
        <strain evidence="2 3">TER-1</strain>
    </source>
</reference>
<feature type="domain" description="DUF6894" evidence="1">
    <location>
        <begin position="3"/>
        <end position="71"/>
    </location>
</feature>
<dbReference type="OrthoDB" id="8296556at2"/>
<accession>A0A3S2VFN8</accession>